<protein>
    <submittedName>
        <fullName evidence="2">Uncharacterized protein</fullName>
    </submittedName>
</protein>
<dbReference type="EMBL" id="UGNW01000001">
    <property type="protein sequence ID" value="STX33264.1"/>
    <property type="molecule type" value="Genomic_DNA"/>
</dbReference>
<reference evidence="1 3" key="1">
    <citation type="submission" date="2015-11" db="EMBL/GenBank/DDBJ databases">
        <title>Genomic analysis of 38 Legionella species identifies large and diverse effector repertoires.</title>
        <authorList>
            <person name="Burstein D."/>
            <person name="Amaro F."/>
            <person name="Zusman T."/>
            <person name="Lifshitz Z."/>
            <person name="Cohen O."/>
            <person name="Gilbert J.A."/>
            <person name="Pupko T."/>
            <person name="Shuman H.A."/>
            <person name="Segal G."/>
        </authorList>
    </citation>
    <scope>NUCLEOTIDE SEQUENCE [LARGE SCALE GENOMIC DNA]</scope>
    <source>
        <strain evidence="1 3">CDC#1407-AL-14</strain>
    </source>
</reference>
<dbReference type="OrthoDB" id="5649212at2"/>
<dbReference type="Proteomes" id="UP000255066">
    <property type="component" value="Unassembled WGS sequence"/>
</dbReference>
<reference evidence="2 4" key="2">
    <citation type="submission" date="2018-06" db="EMBL/GenBank/DDBJ databases">
        <authorList>
            <consortium name="Pathogen Informatics"/>
            <person name="Doyle S."/>
        </authorList>
    </citation>
    <scope>NUCLEOTIDE SEQUENCE [LARGE SCALE GENOMIC DNA]</scope>
    <source>
        <strain evidence="2 4">NCTC12437</strain>
    </source>
</reference>
<evidence type="ECO:0000313" key="2">
    <source>
        <dbReference type="EMBL" id="STX33264.1"/>
    </source>
</evidence>
<dbReference type="EMBL" id="LNXT01000044">
    <property type="protein sequence ID" value="KTC68795.1"/>
    <property type="molecule type" value="Genomic_DNA"/>
</dbReference>
<name>A0A378IME8_9GAMM</name>
<gene>
    <name evidence="1" type="ORF">Lbir_2328</name>
    <name evidence="2" type="ORF">NCTC12437_03086</name>
</gene>
<keyword evidence="3" id="KW-1185">Reference proteome</keyword>
<dbReference type="RefSeq" id="WP_058524335.1">
    <property type="nucleotide sequence ID" value="NZ_CAAAHV010000006.1"/>
</dbReference>
<evidence type="ECO:0000313" key="1">
    <source>
        <dbReference type="EMBL" id="KTC68795.1"/>
    </source>
</evidence>
<dbReference type="AlphaFoldDB" id="A0A378IME8"/>
<accession>A0A378IME8</accession>
<sequence length="970" mass="110048">MPYLIRGSFKNIFAAFGRDFFSSDGSNIEDLRRDLERSPLLGTPDQCKTHIETWMDPELSDHEHYSQGNMFGEILKMLLGADVYTHPLKLANEQPEEAAKNIGKLDFGFIDHAGQLAAFHLEYRKDKPGQWLAGIIKNTNKIPEEREVIFISSFKPKVVDSKQGIEVVNVESGPIPLIGTKDKPLVHNPLVRNLVQSIIQKNGEVHPDSSIANQFTQIVSEKAYQPNERLLASLHKNVGKALANPGLKILEQLDLDTYKVPHLEKCLNQSKPFFQHLLALGKLKDKALARDKGILLLFLDSLNLLETYSQHKNAVWLPALADYIKRDLLGSSSQDVLLNISHVSRLWSMLSKSLSDNSKATIIDAFLRSSKSLGIEKSLLNIQNEDEAKVILNRIRNGESELQLFLDEMHRYEHLAGVLVNLSSSVSIQEFRKIATTPAIHEAYFLLQKNNIILPDNKILLDPVQFEQLNLFISELKTPDADKIARVEVMLWLSYQKRFDYFTDNQDNNEYLQLLQQLIHLHALDARNLDESLHKVEVFLKDIRPEILKQGKSHNVRSMAMLIQCYLNYPGDKPLLVLPRLLDETQIRLFQYLIKHENNESLLIALVDQLQTYPGLAGQLWRMVDRGESVSGIIKIGTDPALSLLQSENVAFKAEGASELTPFVSKLQEITRTEPNAALRKSFLEAALVLAKDNSLKMELLNPRAQLQRKTLADLQHAVPGNEDYLRLAAGDDSKSHDFNLILQQIFSRQLPASGQKLLIEAAYTALNNNKLDSLQADSPEKKRLAKPLGQMRTQMQLMDHFHGLQLEQKYLDLLMGQDTNSQRFFNAAVFVETQCEEMRKRLLKTNPAKHNLMLEHEANYRKALYSILYDGLTSPAGSKNKNELSQRLRDAEQPLLSVLDVDSRPALRRTMKVIANFFSILLIGIPNMIHHRRTGHWAFFDRTRSSETVSTVSEKVRKEIESPSPKAGG</sequence>
<dbReference type="Proteomes" id="UP000054735">
    <property type="component" value="Unassembled WGS sequence"/>
</dbReference>
<evidence type="ECO:0000313" key="4">
    <source>
        <dbReference type="Proteomes" id="UP000255066"/>
    </source>
</evidence>
<proteinExistence type="predicted"/>
<organism evidence="2 4">
    <name type="scientific">Legionella birminghamensis</name>
    <dbReference type="NCBI Taxonomy" id="28083"/>
    <lineage>
        <taxon>Bacteria</taxon>
        <taxon>Pseudomonadati</taxon>
        <taxon>Pseudomonadota</taxon>
        <taxon>Gammaproteobacteria</taxon>
        <taxon>Legionellales</taxon>
        <taxon>Legionellaceae</taxon>
        <taxon>Legionella</taxon>
    </lineage>
</organism>
<evidence type="ECO:0000313" key="3">
    <source>
        <dbReference type="Proteomes" id="UP000054735"/>
    </source>
</evidence>